<feature type="compositionally biased region" description="Polar residues" evidence="4">
    <location>
        <begin position="2888"/>
        <end position="2897"/>
    </location>
</feature>
<feature type="region of interest" description="Disordered" evidence="4">
    <location>
        <begin position="1195"/>
        <end position="1312"/>
    </location>
</feature>
<dbReference type="GO" id="GO:0090090">
    <property type="term" value="P:negative regulation of canonical Wnt signaling pathway"/>
    <property type="evidence" value="ECO:0007669"/>
    <property type="project" value="TreeGrafter"/>
</dbReference>
<dbReference type="InterPro" id="IPR000225">
    <property type="entry name" value="Armadillo"/>
</dbReference>
<feature type="compositionally biased region" description="Low complexity" evidence="4">
    <location>
        <begin position="1719"/>
        <end position="1735"/>
    </location>
</feature>
<dbReference type="Pfam" id="PF05923">
    <property type="entry name" value="APC_r"/>
    <property type="match status" value="5"/>
</dbReference>
<feature type="compositionally biased region" description="Acidic residues" evidence="4">
    <location>
        <begin position="377"/>
        <end position="386"/>
    </location>
</feature>
<dbReference type="Pfam" id="PF11414">
    <property type="entry name" value="Suppressor_APC"/>
    <property type="match status" value="1"/>
</dbReference>
<feature type="region of interest" description="Disordered" evidence="4">
    <location>
        <begin position="369"/>
        <end position="396"/>
    </location>
</feature>
<dbReference type="GO" id="GO:0007026">
    <property type="term" value="P:negative regulation of microtubule depolymerization"/>
    <property type="evidence" value="ECO:0007669"/>
    <property type="project" value="TreeGrafter"/>
</dbReference>
<feature type="repeat" description="ARM" evidence="3">
    <location>
        <begin position="476"/>
        <end position="504"/>
    </location>
</feature>
<dbReference type="GO" id="GO:0007389">
    <property type="term" value="P:pattern specification process"/>
    <property type="evidence" value="ECO:0007669"/>
    <property type="project" value="TreeGrafter"/>
</dbReference>
<dbReference type="SUPFAM" id="SSF48371">
    <property type="entry name" value="ARM repeat"/>
    <property type="match status" value="1"/>
</dbReference>
<feature type="compositionally biased region" description="Polar residues" evidence="4">
    <location>
        <begin position="2223"/>
        <end position="2233"/>
    </location>
</feature>
<evidence type="ECO:0008006" key="7">
    <source>
        <dbReference type="Google" id="ProtNLM"/>
    </source>
</evidence>
<feature type="compositionally biased region" description="Basic and acidic residues" evidence="4">
    <location>
        <begin position="2589"/>
        <end position="2601"/>
    </location>
</feature>
<name>A0AAN9AYW3_9CAEN</name>
<feature type="compositionally biased region" description="Polar residues" evidence="4">
    <location>
        <begin position="2048"/>
        <end position="2059"/>
    </location>
</feature>
<feature type="compositionally biased region" description="Low complexity" evidence="4">
    <location>
        <begin position="2734"/>
        <end position="2751"/>
    </location>
</feature>
<evidence type="ECO:0000256" key="2">
    <source>
        <dbReference type="ARBA" id="ARBA00022687"/>
    </source>
</evidence>
<feature type="region of interest" description="Disordered" evidence="4">
    <location>
        <begin position="3373"/>
        <end position="3445"/>
    </location>
</feature>
<feature type="region of interest" description="Disordered" evidence="4">
    <location>
        <begin position="2359"/>
        <end position="2391"/>
    </location>
</feature>
<dbReference type="InterPro" id="IPR009223">
    <property type="entry name" value="APC_rpt"/>
</dbReference>
<dbReference type="GO" id="GO:0008013">
    <property type="term" value="F:beta-catenin binding"/>
    <property type="evidence" value="ECO:0007669"/>
    <property type="project" value="InterPro"/>
</dbReference>
<feature type="compositionally biased region" description="Basic and acidic residues" evidence="4">
    <location>
        <begin position="2288"/>
        <end position="2298"/>
    </location>
</feature>
<feature type="compositionally biased region" description="Polar residues" evidence="4">
    <location>
        <begin position="2026"/>
        <end position="2038"/>
    </location>
</feature>
<feature type="compositionally biased region" description="Low complexity" evidence="4">
    <location>
        <begin position="200"/>
        <end position="212"/>
    </location>
</feature>
<dbReference type="GO" id="GO:0030877">
    <property type="term" value="C:beta-catenin destruction complex"/>
    <property type="evidence" value="ECO:0007669"/>
    <property type="project" value="TreeGrafter"/>
</dbReference>
<comment type="caution">
    <text evidence="5">The sequence shown here is derived from an EMBL/GenBank/DDBJ whole genome shotgun (WGS) entry which is preliminary data.</text>
</comment>
<dbReference type="Proteomes" id="UP001374579">
    <property type="component" value="Unassembled WGS sequence"/>
</dbReference>
<dbReference type="GO" id="GO:0005881">
    <property type="term" value="C:cytoplasmic microtubule"/>
    <property type="evidence" value="ECO:0007669"/>
    <property type="project" value="TreeGrafter"/>
</dbReference>
<evidence type="ECO:0000256" key="3">
    <source>
        <dbReference type="PROSITE-ProRule" id="PRU00259"/>
    </source>
</evidence>
<dbReference type="Gene3D" id="1.25.10.10">
    <property type="entry name" value="Leucine-rich Repeat Variant"/>
    <property type="match status" value="1"/>
</dbReference>
<feature type="compositionally biased region" description="Polar residues" evidence="4">
    <location>
        <begin position="1991"/>
        <end position="2000"/>
    </location>
</feature>
<feature type="region of interest" description="Disordered" evidence="4">
    <location>
        <begin position="1133"/>
        <end position="1152"/>
    </location>
</feature>
<feature type="region of interest" description="Disordered" evidence="4">
    <location>
        <begin position="1054"/>
        <end position="1113"/>
    </location>
</feature>
<feature type="compositionally biased region" description="Low complexity" evidence="4">
    <location>
        <begin position="2112"/>
        <end position="2126"/>
    </location>
</feature>
<keyword evidence="2" id="KW-0879">Wnt signaling pathway</keyword>
<dbReference type="InterPro" id="IPR026831">
    <property type="entry name" value="APC_dom"/>
</dbReference>
<feature type="region of interest" description="Disordered" evidence="4">
    <location>
        <begin position="190"/>
        <end position="260"/>
    </location>
</feature>
<feature type="compositionally biased region" description="Low complexity" evidence="4">
    <location>
        <begin position="3373"/>
        <end position="3385"/>
    </location>
</feature>
<feature type="compositionally biased region" description="Polar residues" evidence="4">
    <location>
        <begin position="1257"/>
        <end position="1271"/>
    </location>
</feature>
<gene>
    <name evidence="5" type="ORF">V1264_005287</name>
</gene>
<dbReference type="GO" id="GO:0008017">
    <property type="term" value="F:microtubule binding"/>
    <property type="evidence" value="ECO:0007669"/>
    <property type="project" value="TreeGrafter"/>
</dbReference>
<comment type="similarity">
    <text evidence="1">Belongs to the adenomatous polyposis coli (APC) family.</text>
</comment>
<sequence>MKEIESEEQHRVWFYRQLEIITGKLETLPLSDTYNLQADMARRQLEFEAQQVQGVMTEKLGSAEQSSQRQEARLRRIRTIESELMQLQQQQQLVQRAPAVSRRNVGTSTTLTRAMFSAVPGQEAGGYACERVVAKTTDGRYLATVAVQTADVTLTQEVEGHGGMAAGMPLNADAAAAMYHGAWPIHKDMSMPGSTGGDSGSVSSVMSFNSTSTGGGSASVGRVSSESSVMSFNSNNTHTTSTSQSSAPSSASAKPQPQQLGTKVEMVYSLLSMLGTHDKDDMSRTLLAMSSSQDSCIAMRQSGCLPLLIQLLHGSDKDSGLLGNTRGSAAARARASAALHNIVHSNPDDKRGRREARTLRLLEQIRAHCDQQRGETTAEEEEEEEGAGSKAADIDHHPGPAIAALMKLSFDEDYRHAICTLGGLQAMAELLEVDHTKQGNTGDNYSITVRRYACMALTNLTFGDGKNKALLCSMQPAMHALVAQLRSPNEDLCQGAASVLRNLSWRADLASKKTLREVGAVTTLTESAMAVKKETTLKSILSALWNLSSHCSENKAEICAVKGALEFLVSLLTFKSGGKTHAIVENGGGILRNVSSQIAIREDYRRTLRQKGCLQILLAQLRSTSLTIVSNACGTLWNLSARCSEDQELLRDMGAVGMLRNLVHSKHRMIAMGSSAALRNLLSSAGSGKGMDCDRGNHGNRPTLSARKQRALEEELDAQNLSETCENVESPRDSPTDTPPSRTADGDGRRFVYPFDPSASNNSVHKTEDDPRRALHRRQVQTRCDSSTAEGRVRSPQRVPRASSQDSVTSTHSDISHDRSRVHHMLAKSSHLLHRRQGGSLERKKEPQGLHRVSSEHACSALERGGKNGAQSSRIVRYMQEVAMLAGVGAESNPTPAEPSDQSQHNNHSFSHHAQSQNHRTPPVKPSQQKLYEHLVKKNVSLNLDYDRGDDSDNSEQPVNYSLKYQDTPTTMYPEQSVLGMNVHPTSLQGAGGIHGNVHPGPRAPLPRGAHGAPTRMPNPQVRQFHPGNVRVNNYVGPNVVPQPRHVVPQNVVHGRFPAPHNFNPPQPLSHRQPQPQQQRVQQQQQQPQRPGYTAQRSMQGAQGVNGGPFSAYAETDLDSMDEQPTDFSLRYAEDHSDDQDQPVNYSMRYRNDPDPDCVECKYEEARRTNDRLDQSANDDQVLTFCTEGTPFLSTATSLTDLTGGKQGGEEGEEEETKSPKRCHHRHQEEEEEEEEEGEGADEVQNFSARYGESEDTPGNSSCGHTGSTVRPSGAGAQGHRFGNQPACQPLTGPQQTFHNPDDEILPPDQMKTYCEEGTPVCFSRVSSLSSLHSSEARDSMDQGRPVMMQSIEESEKGEMSTSVIENKNAIGMKAALVDRRNRGTDTPVEKESKTVTFDESRQQQQQVEETPLMFSRCSSLGSLSSFDTQSVHSSVVSEYSRRASQVVSPSELPDSPSETMPPSPTRLQSPPVRSFKPVVAAASVGGGVGSASESAVLNAPSAVKSGQIGNKVDWQRGAEDVHIQVDDELAKLLNIFRSSIPTNNSSNNNANTHQHDDAISMSGKSEVPVVYADEGTPPVWSETWSETSSLSALTVDGDAGNAPSRKKPVSAVSAEPNLSKVEETDSADVTLCETQDNTLVRDDKDSSMSEGEEDILAQCISAAMPAPTNSSRKMRKSGSDNAIKKKSALPKPESQSPCSGASKMSSRLPTKVTPQGMSTPLSKSSKLPSPSSRLAKPEPHNKKGANSPSSAKQGGGNAAKPPRPAGQTRPQTANRQPPPVRHHSVPDDDFAPDTMKTFAEEGTPLNFSAATSLSDLSCVTDAPEKIQSPPSAQKSPEDCKSDTSSLCEESEQQLLNDMIQAAMPKARTARKLDLDKSAAARAQNAGTKAPLRGGPAKQREEARKPPQRQQQQQQQQQQQLHQQQQQQRQPPATKSAVQMEVPYAGDTTQTYATEGTPNNFSAATSLSDLTIDSVDDGARGGRLSSGRSPAKSSHQQGSVATAYKDDGVFGADGTDSPHVYGMEGTPTTFSRNDSLSSIEIIDDNKSESQGFAVSSSRQCPAYPNASERHVLGQSSEEGSVKSQKHRNQPQQQRTGNKDETQQFEMEDTPVSFSRNSSLSSLASGGRAKEPQPEEEPQISRTSSTESLSAESAGFDPTPSEQALLDQCINAAMPKRRPSRGEDRSRRHSRTATKNEGRALQEGGSLKNSALEIRAQFEDTASVGETTTASVTLTAHGERVERREKLMTRSCSDALDMDSDDGGGRPSRFSSWRKNRHGSSSSAHHTKQSREESARSHSQDNLLKTQKEICNRITQSVESSSASSSNSTSRSAQSCTTSVIHVDPAAALGTDNRLLDRHHRDTHAPHHPDHPMVASTTDSSSSGEKADSEKAFSDDHHYQYHTPHFELKPAEDYYEAEEDDDVDQNQTVMEVGNRTLTQRGESFDDDHSSQHDLSQDVVHYEDDLEEKLCFGSGHTSFDQEGESGHASFDQEGESGHASFEQEITPEDELLLQQNASLIVSEIVTKRDMTGSALDDDLFIENETISLVSNDYTSDTASEVSISWSTTSEKMSDRCSSQAETMSSCSAKVVKPESKLPRKTALEEDDGKAVRGRRKPLYTKPSPSSALRLPSKAEARSRPGSGGGANSRPTSGTGGGNSRPTSGGAVGNAKSPAGRVGGGGGPQKKTSPRTPGGQPKSNLPGPKTSTTPVSQKTSPPSNPIRPTAPKTTATGKLQSPAGPRPGSGSGIPRSPAKAGTTPPSRLPAATNRGKDAAERPKPPTKQATFVKDTPTPRATTNNVRLRTRSASRGRVQAEKRSSGCEAAAQRNSTGSPPEAWSKALDSFNFVVDKSAQRNAKDAPGALKRNAAAAATPTVKQQPRPSNIARPQGMGSSPKSSANAGKPGSTASGPKPAATSTRSNLPARTSNTNLNKSGSASSLRKTGSGSSLTKTNSGSSLNKGPTTGTVKKPGVGKVDIKKSESSASLRRGSDGSRPTTPNGRRPSNPRTPDKGGEEVRKAGGKKQVPSKIASLWKKEEAGGVQRSFSVEDHALAPATTKPRNKSSSLPASARNMSISSLTFVRKSSSVNSQSSGGEEQSGSSTEVIPRSSTYDKFPVAKSRGMTWQNSEDEDAAIVSSGEGMLELCDPTGDESENAFESLESGGDVNLDEAYIHEDPEIAAAEREAAMACSVDSLEDASASDNNQLSVTANVIDSSTWRRNKKPVKQGDVSLNLPNADETCRSMNSFLTANDSQNESLARGADMSVWQSCGNDSAISEISFANHDASAVAGGKKSKSKKSVAKSIKSTFAGLKFFGSKQSKSKKFTTDYIEPKIVTHHTTGTSTKTISVPTSKPSPGAIVAPVAPFNYSPPASTPVSVTTTAPTLPPTAQITKDTTADMNGDKDKKTTKHMTKTEMLLARRKQSFLSTSSKDDGSETESNQRGCMVTTV</sequence>
<dbReference type="InterPro" id="IPR026818">
    <property type="entry name" value="Apc_fam"/>
</dbReference>
<feature type="compositionally biased region" description="Basic and acidic residues" evidence="4">
    <location>
        <begin position="3005"/>
        <end position="3015"/>
    </location>
</feature>
<feature type="compositionally biased region" description="Polar residues" evidence="4">
    <location>
        <begin position="2073"/>
        <end position="2082"/>
    </location>
</feature>
<reference evidence="5 6" key="1">
    <citation type="submission" date="2024-02" db="EMBL/GenBank/DDBJ databases">
        <title>Chromosome-scale genome assembly of the rough periwinkle Littorina saxatilis.</title>
        <authorList>
            <person name="De Jode A."/>
            <person name="Faria R."/>
            <person name="Formenti G."/>
            <person name="Sims Y."/>
            <person name="Smith T.P."/>
            <person name="Tracey A."/>
            <person name="Wood J.M.D."/>
            <person name="Zagrodzka Z.B."/>
            <person name="Johannesson K."/>
            <person name="Butlin R.K."/>
            <person name="Leder E.H."/>
        </authorList>
    </citation>
    <scope>NUCLEOTIDE SEQUENCE [LARGE SCALE GENOMIC DNA]</scope>
    <source>
        <strain evidence="5">Snail1</strain>
        <tissue evidence="5">Muscle</tissue>
    </source>
</reference>
<evidence type="ECO:0000256" key="4">
    <source>
        <dbReference type="SAM" id="MobiDB-lite"/>
    </source>
</evidence>
<dbReference type="GO" id="GO:0007399">
    <property type="term" value="P:nervous system development"/>
    <property type="evidence" value="ECO:0007669"/>
    <property type="project" value="TreeGrafter"/>
</dbReference>
<feature type="repeat" description="ARM" evidence="3">
    <location>
        <begin position="612"/>
        <end position="654"/>
    </location>
</feature>
<dbReference type="InterPro" id="IPR009240">
    <property type="entry name" value="APC_15aa_rpt"/>
</dbReference>
<feature type="compositionally biased region" description="Low complexity" evidence="4">
    <location>
        <begin position="900"/>
        <end position="919"/>
    </location>
</feature>
<feature type="region of interest" description="Disordered" evidence="4">
    <location>
        <begin position="2314"/>
        <end position="2336"/>
    </location>
</feature>
<dbReference type="GO" id="GO:0016055">
    <property type="term" value="P:Wnt signaling pathway"/>
    <property type="evidence" value="ECO:0007669"/>
    <property type="project" value="UniProtKB-KW"/>
</dbReference>
<dbReference type="GO" id="GO:0016477">
    <property type="term" value="P:cell migration"/>
    <property type="evidence" value="ECO:0007669"/>
    <property type="project" value="TreeGrafter"/>
</dbReference>
<feature type="compositionally biased region" description="Polar residues" evidence="4">
    <location>
        <begin position="2912"/>
        <end position="2963"/>
    </location>
</feature>
<feature type="region of interest" description="Disordered" evidence="4">
    <location>
        <begin position="2472"/>
        <end position="2498"/>
    </location>
</feature>
<feature type="compositionally biased region" description="Polar residues" evidence="4">
    <location>
        <begin position="1843"/>
        <end position="1856"/>
    </location>
</feature>
<feature type="compositionally biased region" description="Basic residues" evidence="4">
    <location>
        <begin position="820"/>
        <end position="837"/>
    </location>
</feature>
<evidence type="ECO:0000313" key="5">
    <source>
        <dbReference type="EMBL" id="KAK7095933.1"/>
    </source>
</evidence>
<evidence type="ECO:0000313" key="6">
    <source>
        <dbReference type="Proteomes" id="UP001374579"/>
    </source>
</evidence>
<feature type="compositionally biased region" description="Polar residues" evidence="4">
    <location>
        <begin position="2374"/>
        <end position="2383"/>
    </location>
</feature>
<feature type="compositionally biased region" description="Low complexity" evidence="4">
    <location>
        <begin position="1908"/>
        <end position="1930"/>
    </location>
</feature>
<dbReference type="EMBL" id="JBAMIC010000014">
    <property type="protein sequence ID" value="KAK7095933.1"/>
    <property type="molecule type" value="Genomic_DNA"/>
</dbReference>
<keyword evidence="6" id="KW-1185">Reference proteome</keyword>
<feature type="compositionally biased region" description="Acidic residues" evidence="4">
    <location>
        <begin position="1230"/>
        <end position="1242"/>
    </location>
</feature>
<feature type="region of interest" description="Disordered" evidence="4">
    <location>
        <begin position="890"/>
        <end position="927"/>
    </location>
</feature>
<dbReference type="SUPFAM" id="SSF82931">
    <property type="entry name" value="Tumor suppressor gene product Apc"/>
    <property type="match status" value="1"/>
</dbReference>
<evidence type="ECO:0000256" key="1">
    <source>
        <dbReference type="ARBA" id="ARBA00009051"/>
    </source>
</evidence>
<dbReference type="InterPro" id="IPR011989">
    <property type="entry name" value="ARM-like"/>
</dbReference>
<feature type="compositionally biased region" description="Low complexity" evidence="4">
    <location>
        <begin position="1069"/>
        <end position="1091"/>
    </location>
</feature>
<dbReference type="InterPro" id="IPR016024">
    <property type="entry name" value="ARM-type_fold"/>
</dbReference>
<dbReference type="InterPro" id="IPR041257">
    <property type="entry name" value="APC_rep"/>
</dbReference>
<dbReference type="GO" id="GO:0001708">
    <property type="term" value="P:cell fate specification"/>
    <property type="evidence" value="ECO:0007669"/>
    <property type="project" value="TreeGrafter"/>
</dbReference>
<dbReference type="PANTHER" id="PTHR12607:SF12">
    <property type="entry name" value="APC-LIKE, ISOFORM A-RELATED"/>
    <property type="match status" value="1"/>
</dbReference>
<feature type="compositionally biased region" description="Polar residues" evidence="4">
    <location>
        <begin position="1439"/>
        <end position="1449"/>
    </location>
</feature>
<feature type="region of interest" description="Disordered" evidence="4">
    <location>
        <begin position="2850"/>
        <end position="3109"/>
    </location>
</feature>
<feature type="region of interest" description="Disordered" evidence="4">
    <location>
        <begin position="716"/>
        <end position="869"/>
    </location>
</feature>
<feature type="compositionally biased region" description="Low complexity" evidence="4">
    <location>
        <begin position="219"/>
        <end position="259"/>
    </location>
</feature>
<feature type="compositionally biased region" description="Polar residues" evidence="4">
    <location>
        <begin position="2567"/>
        <end position="2585"/>
    </location>
</feature>
<dbReference type="Pfam" id="PF05972">
    <property type="entry name" value="APC_15aa"/>
    <property type="match status" value="1"/>
</dbReference>
<feature type="region of interest" description="Disordered" evidence="4">
    <location>
        <begin position="1821"/>
        <end position="2300"/>
    </location>
</feature>
<feature type="region of interest" description="Disordered" evidence="4">
    <location>
        <begin position="1378"/>
        <end position="1412"/>
    </location>
</feature>
<feature type="compositionally biased region" description="Low complexity" evidence="4">
    <location>
        <begin position="3081"/>
        <end position="3098"/>
    </location>
</feature>
<dbReference type="Pfam" id="PF00514">
    <property type="entry name" value="Arm"/>
    <property type="match status" value="1"/>
</dbReference>
<feature type="compositionally biased region" description="Basic and acidic residues" evidence="4">
    <location>
        <begin position="841"/>
        <end position="855"/>
    </location>
</feature>
<feature type="compositionally biased region" description="Low complexity" evidence="4">
    <location>
        <begin position="2316"/>
        <end position="2334"/>
    </location>
</feature>
<feature type="compositionally biased region" description="Polar residues" evidence="4">
    <location>
        <begin position="1947"/>
        <end position="1971"/>
    </location>
</feature>
<feature type="compositionally biased region" description="Polar residues" evidence="4">
    <location>
        <begin position="3433"/>
        <end position="3445"/>
    </location>
</feature>
<feature type="compositionally biased region" description="Basic and acidic residues" evidence="4">
    <location>
        <begin position="2767"/>
        <end position="2776"/>
    </location>
</feature>
<feature type="compositionally biased region" description="Polar residues" evidence="4">
    <location>
        <begin position="2702"/>
        <end position="2714"/>
    </location>
</feature>
<feature type="region of interest" description="Disordered" evidence="4">
    <location>
        <begin position="1595"/>
        <end position="1804"/>
    </location>
</feature>
<feature type="compositionally biased region" description="Basic and acidic residues" evidence="4">
    <location>
        <begin position="2359"/>
        <end position="2370"/>
    </location>
</feature>
<accession>A0AAN9AYW3</accession>
<feature type="compositionally biased region" description="Polar residues" evidence="4">
    <location>
        <begin position="3059"/>
        <end position="3080"/>
    </location>
</feature>
<feature type="region of interest" description="Disordered" evidence="4">
    <location>
        <begin position="3138"/>
        <end position="3160"/>
    </location>
</feature>
<feature type="compositionally biased region" description="Polar residues" evidence="4">
    <location>
        <begin position="1694"/>
        <end position="1718"/>
    </location>
</feature>
<proteinExistence type="inferred from homology"/>
<dbReference type="FunFam" id="1.25.10.10:FF:000305">
    <property type="entry name" value="Adenomatous polyposis coli"/>
    <property type="match status" value="1"/>
</dbReference>
<dbReference type="Pfam" id="PF18797">
    <property type="entry name" value="APC_rep"/>
    <property type="match status" value="1"/>
</dbReference>
<feature type="compositionally biased region" description="Low complexity" evidence="4">
    <location>
        <begin position="2140"/>
        <end position="2153"/>
    </location>
</feature>
<protein>
    <recommendedName>
        <fullName evidence="7">Adenomatous polyposis coli protein</fullName>
    </recommendedName>
</protein>
<dbReference type="SMART" id="SM00185">
    <property type="entry name" value="ARM"/>
    <property type="match status" value="7"/>
</dbReference>
<dbReference type="PANTHER" id="PTHR12607">
    <property type="entry name" value="ADENOMATOUS POLYPOSIS COLI PROTEIN FAMILY"/>
    <property type="match status" value="1"/>
</dbReference>
<feature type="compositionally biased region" description="Polar residues" evidence="4">
    <location>
        <begin position="802"/>
        <end position="813"/>
    </location>
</feature>
<feature type="region of interest" description="Disordered" evidence="4">
    <location>
        <begin position="1439"/>
        <end position="1472"/>
    </location>
</feature>
<dbReference type="Gene3D" id="1.10.287.450">
    <property type="entry name" value="Helix hairpin bin"/>
    <property type="match status" value="1"/>
</dbReference>
<feature type="compositionally biased region" description="Basic and acidic residues" evidence="4">
    <location>
        <begin position="1378"/>
        <end position="1402"/>
    </location>
</feature>
<dbReference type="PROSITE" id="PS50176">
    <property type="entry name" value="ARM_REPEAT"/>
    <property type="match status" value="2"/>
</dbReference>
<organism evidence="5 6">
    <name type="scientific">Littorina saxatilis</name>
    <dbReference type="NCBI Taxonomy" id="31220"/>
    <lineage>
        <taxon>Eukaryota</taxon>
        <taxon>Metazoa</taxon>
        <taxon>Spiralia</taxon>
        <taxon>Lophotrochozoa</taxon>
        <taxon>Mollusca</taxon>
        <taxon>Gastropoda</taxon>
        <taxon>Caenogastropoda</taxon>
        <taxon>Littorinimorpha</taxon>
        <taxon>Littorinoidea</taxon>
        <taxon>Littorinidae</taxon>
        <taxon>Littorina</taxon>
    </lineage>
</organism>
<dbReference type="GO" id="GO:0016342">
    <property type="term" value="C:catenin complex"/>
    <property type="evidence" value="ECO:0007669"/>
    <property type="project" value="TreeGrafter"/>
</dbReference>
<feature type="compositionally biased region" description="Basic and acidic residues" evidence="4">
    <location>
        <begin position="2236"/>
        <end position="2247"/>
    </location>
</feature>
<feature type="region of interest" description="Disordered" evidence="4">
    <location>
        <begin position="2567"/>
        <end position="2835"/>
    </location>
</feature>
<dbReference type="GO" id="GO:0045295">
    <property type="term" value="F:gamma-catenin binding"/>
    <property type="evidence" value="ECO:0007669"/>
    <property type="project" value="TreeGrafter"/>
</dbReference>